<dbReference type="GO" id="GO:0009395">
    <property type="term" value="P:phospholipid catabolic process"/>
    <property type="evidence" value="ECO:0007669"/>
    <property type="project" value="TreeGrafter"/>
</dbReference>
<dbReference type="InterPro" id="IPR017850">
    <property type="entry name" value="Alkaline_phosphatase_core_sf"/>
</dbReference>
<feature type="signal peptide" evidence="2">
    <location>
        <begin position="1"/>
        <end position="26"/>
    </location>
</feature>
<dbReference type="Pfam" id="PF17957">
    <property type="entry name" value="Big_7"/>
    <property type="match status" value="1"/>
</dbReference>
<dbReference type="HOGENOM" id="CLU_027977_1_0_0"/>
<dbReference type="Proteomes" id="UP000002432">
    <property type="component" value="Chromosome"/>
</dbReference>
<dbReference type="PANTHER" id="PTHR31956">
    <property type="entry name" value="NON-SPECIFIC PHOSPHOLIPASE C4-RELATED"/>
    <property type="match status" value="1"/>
</dbReference>
<dbReference type="SUPFAM" id="SSF53649">
    <property type="entry name" value="Alkaline phosphatase-like"/>
    <property type="match status" value="1"/>
</dbReference>
<dbReference type="Gene3D" id="3.40.720.10">
    <property type="entry name" value="Alkaline Phosphatase, subunit A"/>
    <property type="match status" value="1"/>
</dbReference>
<dbReference type="Gene3D" id="2.60.40.10">
    <property type="entry name" value="Immunoglobulins"/>
    <property type="match status" value="1"/>
</dbReference>
<keyword evidence="4" id="KW-1185">Reference proteome</keyword>
<dbReference type="KEGG" id="aba:Acid345_4097"/>
<feature type="chain" id="PRO_5004191058" evidence="2">
    <location>
        <begin position="27"/>
        <end position="396"/>
    </location>
</feature>
<dbReference type="STRING" id="204669.Acid345_4097"/>
<dbReference type="GO" id="GO:0016788">
    <property type="term" value="F:hydrolase activity, acting on ester bonds"/>
    <property type="evidence" value="ECO:0007669"/>
    <property type="project" value="InterPro"/>
</dbReference>
<dbReference type="InterPro" id="IPR013783">
    <property type="entry name" value="Ig-like_fold"/>
</dbReference>
<keyword evidence="1" id="KW-0378">Hydrolase</keyword>
<dbReference type="AlphaFoldDB" id="Q1IJ53"/>
<dbReference type="Pfam" id="PF04185">
    <property type="entry name" value="Phosphoesterase"/>
    <property type="match status" value="1"/>
</dbReference>
<evidence type="ECO:0000256" key="1">
    <source>
        <dbReference type="ARBA" id="ARBA00022801"/>
    </source>
</evidence>
<keyword evidence="2" id="KW-0732">Signal</keyword>
<dbReference type="EnsemblBacteria" id="ABF43097">
    <property type="protein sequence ID" value="ABF43097"/>
    <property type="gene ID" value="Acid345_4097"/>
</dbReference>
<dbReference type="OrthoDB" id="9770871at2"/>
<dbReference type="InterPro" id="IPR007312">
    <property type="entry name" value="Phosphoesterase"/>
</dbReference>
<accession>Q1IJ53</accession>
<sequence>MFTDRLKQFCLAVAVCVLSFAAISSAQVPSSNHVFVLMEENHSYSQVVGSPNMPYLNSLIQQYGLATNYDANSHYSLPNYFWITTGKYLTLNDGTTAVFNVDNVVRQMLSAGKTWKAYEESIPSEGYTGGTVEPYEKNHNPFSYLSDVVNSSQANNMVPFTQFATDIANNDLPNFGWIGPNGTHNGHNAGLPTMDAWLKANLPQLLSSPAFQPGGDGLLIITFDESVDSDCAPLASCPKLPENGGGGHVATVLIGPNVKKGFQSSTFYQHPSVLRTALMALGINSAPGAAATAPLMTDFFSATTTGCTGTGTNQTVTICSPANGTTMGTTAVEVSAVANDSKPVSFTQVYIDGVKKYEVMGGKVDTTLTLASGTRRITVQAYDGIYFKSTIYVTVP</sequence>
<dbReference type="RefSeq" id="WP_011524896.1">
    <property type="nucleotide sequence ID" value="NC_008009.1"/>
</dbReference>
<protein>
    <submittedName>
        <fullName evidence="3">Phosphoesterase</fullName>
    </submittedName>
</protein>
<reference evidence="3 4" key="1">
    <citation type="journal article" date="2009" name="Appl. Environ. Microbiol.">
        <title>Three genomes from the phylum Acidobacteria provide insight into the lifestyles of these microorganisms in soils.</title>
        <authorList>
            <person name="Ward N.L."/>
            <person name="Challacombe J.F."/>
            <person name="Janssen P.H."/>
            <person name="Henrissat B."/>
            <person name="Coutinho P.M."/>
            <person name="Wu M."/>
            <person name="Xie G."/>
            <person name="Haft D.H."/>
            <person name="Sait M."/>
            <person name="Badger J."/>
            <person name="Barabote R.D."/>
            <person name="Bradley B."/>
            <person name="Brettin T.S."/>
            <person name="Brinkac L.M."/>
            <person name="Bruce D."/>
            <person name="Creasy T."/>
            <person name="Daugherty S.C."/>
            <person name="Davidsen T.M."/>
            <person name="DeBoy R.T."/>
            <person name="Detter J.C."/>
            <person name="Dodson R.J."/>
            <person name="Durkin A.S."/>
            <person name="Ganapathy A."/>
            <person name="Gwinn-Giglio M."/>
            <person name="Han C.S."/>
            <person name="Khouri H."/>
            <person name="Kiss H."/>
            <person name="Kothari S.P."/>
            <person name="Madupu R."/>
            <person name="Nelson K.E."/>
            <person name="Nelson W.C."/>
            <person name="Paulsen I."/>
            <person name="Penn K."/>
            <person name="Ren Q."/>
            <person name="Rosovitz M.J."/>
            <person name="Selengut J.D."/>
            <person name="Shrivastava S."/>
            <person name="Sullivan S.A."/>
            <person name="Tapia R."/>
            <person name="Thompson L.S."/>
            <person name="Watkins K.L."/>
            <person name="Yang Q."/>
            <person name="Yu C."/>
            <person name="Zafar N."/>
            <person name="Zhou L."/>
            <person name="Kuske C.R."/>
        </authorList>
    </citation>
    <scope>NUCLEOTIDE SEQUENCE [LARGE SCALE GENOMIC DNA]</scope>
    <source>
        <strain evidence="3 4">Ellin345</strain>
    </source>
</reference>
<name>Q1IJ53_KORVE</name>
<dbReference type="eggNOG" id="COG3511">
    <property type="taxonomic scope" value="Bacteria"/>
</dbReference>
<gene>
    <name evidence="3" type="ordered locus">Acid345_4097</name>
</gene>
<proteinExistence type="predicted"/>
<evidence type="ECO:0000256" key="2">
    <source>
        <dbReference type="SAM" id="SignalP"/>
    </source>
</evidence>
<evidence type="ECO:0000313" key="4">
    <source>
        <dbReference type="Proteomes" id="UP000002432"/>
    </source>
</evidence>
<organism evidence="3 4">
    <name type="scientific">Koribacter versatilis (strain Ellin345)</name>
    <dbReference type="NCBI Taxonomy" id="204669"/>
    <lineage>
        <taxon>Bacteria</taxon>
        <taxon>Pseudomonadati</taxon>
        <taxon>Acidobacteriota</taxon>
        <taxon>Terriglobia</taxon>
        <taxon>Terriglobales</taxon>
        <taxon>Candidatus Korobacteraceae</taxon>
        <taxon>Candidatus Korobacter</taxon>
    </lineage>
</organism>
<evidence type="ECO:0000313" key="3">
    <source>
        <dbReference type="EMBL" id="ABF43097.1"/>
    </source>
</evidence>
<dbReference type="EMBL" id="CP000360">
    <property type="protein sequence ID" value="ABF43097.1"/>
    <property type="molecule type" value="Genomic_DNA"/>
</dbReference>
<dbReference type="PANTHER" id="PTHR31956:SF8">
    <property type="entry name" value="ACID PHOSPHATASE PHOA (AFU_ORTHOLOGUE AFUA_1G03570)"/>
    <property type="match status" value="1"/>
</dbReference>